<dbReference type="SUPFAM" id="SSF63737">
    <property type="entry name" value="Leukotriene A4 hydrolase N-terminal domain"/>
    <property type="match status" value="1"/>
</dbReference>
<dbReference type="GO" id="GO:0005737">
    <property type="term" value="C:cytoplasm"/>
    <property type="evidence" value="ECO:0007669"/>
    <property type="project" value="TreeGrafter"/>
</dbReference>
<name>A0AAD5QV37_PARTN</name>
<dbReference type="GO" id="GO:0016020">
    <property type="term" value="C:membrane"/>
    <property type="evidence" value="ECO:0007669"/>
    <property type="project" value="TreeGrafter"/>
</dbReference>
<dbReference type="GO" id="GO:0042277">
    <property type="term" value="F:peptide binding"/>
    <property type="evidence" value="ECO:0007669"/>
    <property type="project" value="TreeGrafter"/>
</dbReference>
<keyword evidence="1" id="KW-1133">Transmembrane helix</keyword>
<evidence type="ECO:0000256" key="1">
    <source>
        <dbReference type="SAM" id="Phobius"/>
    </source>
</evidence>
<dbReference type="GO" id="GO:0070006">
    <property type="term" value="F:metalloaminopeptidase activity"/>
    <property type="evidence" value="ECO:0007669"/>
    <property type="project" value="TreeGrafter"/>
</dbReference>
<dbReference type="Proteomes" id="UP001196413">
    <property type="component" value="Unassembled WGS sequence"/>
</dbReference>
<dbReference type="InterPro" id="IPR045357">
    <property type="entry name" value="Aminopeptidase_N-like_N"/>
</dbReference>
<dbReference type="PANTHER" id="PTHR11533:SF301">
    <property type="entry name" value="AMINOPEPTIDASE"/>
    <property type="match status" value="1"/>
</dbReference>
<gene>
    <name evidence="3" type="ORF">KIN20_019481</name>
</gene>
<keyword evidence="1" id="KW-0472">Membrane</keyword>
<reference evidence="3" key="1">
    <citation type="submission" date="2021-06" db="EMBL/GenBank/DDBJ databases">
        <title>Parelaphostrongylus tenuis whole genome reference sequence.</title>
        <authorList>
            <person name="Garwood T.J."/>
            <person name="Larsen P.A."/>
            <person name="Fountain-Jones N.M."/>
            <person name="Garbe J.R."/>
            <person name="Macchietto M.G."/>
            <person name="Kania S.A."/>
            <person name="Gerhold R.W."/>
            <person name="Richards J.E."/>
            <person name="Wolf T.M."/>
        </authorList>
    </citation>
    <scope>NUCLEOTIDE SEQUENCE</scope>
    <source>
        <strain evidence="3">MNPRO001-30</strain>
        <tissue evidence="3">Meninges</tissue>
    </source>
</reference>
<keyword evidence="1" id="KW-0812">Transmembrane</keyword>
<feature type="transmembrane region" description="Helical" evidence="1">
    <location>
        <begin position="15"/>
        <end position="39"/>
    </location>
</feature>
<dbReference type="EMBL" id="JAHQIW010003882">
    <property type="protein sequence ID" value="KAJ1360491.1"/>
    <property type="molecule type" value="Genomic_DNA"/>
</dbReference>
<protein>
    <recommendedName>
        <fullName evidence="2">Aminopeptidase N-like N-terminal domain-containing protein</fullName>
    </recommendedName>
</protein>
<dbReference type="GO" id="GO:0006508">
    <property type="term" value="P:proteolysis"/>
    <property type="evidence" value="ECO:0007669"/>
    <property type="project" value="TreeGrafter"/>
</dbReference>
<evidence type="ECO:0000313" key="3">
    <source>
        <dbReference type="EMBL" id="KAJ1360491.1"/>
    </source>
</evidence>
<dbReference type="InterPro" id="IPR042097">
    <property type="entry name" value="Aminopeptidase_N-like_N_sf"/>
</dbReference>
<evidence type="ECO:0000313" key="4">
    <source>
        <dbReference type="Proteomes" id="UP001196413"/>
    </source>
</evidence>
<sequence>MTTNEGKVKIMRRPLITVMVFVVILVIAVVLISILSYHFKKSDKDNTLNPATFRLPFKQMPLHYNVTIKTYLPFYVPFPSNKNLTFDGQVAITIQILEPLWEINLYVKNITVDPLKCSVVTNGSALKIEQVLNHEKVLRLELVGFLMSRKLEKYEVITLTVTYTGLISNTLGGLYQAIYKQTDGVIKIAAVTQFEPINARRMVPCFDEPRYKANWTVTVIHPKGTRAISNGIEN</sequence>
<evidence type="ECO:0000259" key="2">
    <source>
        <dbReference type="Pfam" id="PF17900"/>
    </source>
</evidence>
<organism evidence="3 4">
    <name type="scientific">Parelaphostrongylus tenuis</name>
    <name type="common">Meningeal worm</name>
    <dbReference type="NCBI Taxonomy" id="148309"/>
    <lineage>
        <taxon>Eukaryota</taxon>
        <taxon>Metazoa</taxon>
        <taxon>Ecdysozoa</taxon>
        <taxon>Nematoda</taxon>
        <taxon>Chromadorea</taxon>
        <taxon>Rhabditida</taxon>
        <taxon>Rhabditina</taxon>
        <taxon>Rhabditomorpha</taxon>
        <taxon>Strongyloidea</taxon>
        <taxon>Metastrongylidae</taxon>
        <taxon>Parelaphostrongylus</taxon>
    </lineage>
</organism>
<feature type="domain" description="Aminopeptidase N-like N-terminal" evidence="2">
    <location>
        <begin position="61"/>
        <end position="232"/>
    </location>
</feature>
<dbReference type="Gene3D" id="2.60.40.1730">
    <property type="entry name" value="tricorn interacting facor f3 domain"/>
    <property type="match status" value="1"/>
</dbReference>
<dbReference type="GO" id="GO:0005615">
    <property type="term" value="C:extracellular space"/>
    <property type="evidence" value="ECO:0007669"/>
    <property type="project" value="TreeGrafter"/>
</dbReference>
<dbReference type="InterPro" id="IPR050344">
    <property type="entry name" value="Peptidase_M1_aminopeptidases"/>
</dbReference>
<keyword evidence="4" id="KW-1185">Reference proteome</keyword>
<accession>A0AAD5QV37</accession>
<dbReference type="AlphaFoldDB" id="A0AAD5QV37"/>
<dbReference type="GO" id="GO:0008270">
    <property type="term" value="F:zinc ion binding"/>
    <property type="evidence" value="ECO:0007669"/>
    <property type="project" value="TreeGrafter"/>
</dbReference>
<dbReference type="GO" id="GO:0043171">
    <property type="term" value="P:peptide catabolic process"/>
    <property type="evidence" value="ECO:0007669"/>
    <property type="project" value="TreeGrafter"/>
</dbReference>
<dbReference type="Pfam" id="PF17900">
    <property type="entry name" value="Peptidase_M1_N"/>
    <property type="match status" value="1"/>
</dbReference>
<proteinExistence type="predicted"/>
<dbReference type="PANTHER" id="PTHR11533">
    <property type="entry name" value="PROTEASE M1 ZINC METALLOPROTEASE"/>
    <property type="match status" value="1"/>
</dbReference>
<comment type="caution">
    <text evidence="3">The sequence shown here is derived from an EMBL/GenBank/DDBJ whole genome shotgun (WGS) entry which is preliminary data.</text>
</comment>